<evidence type="ECO:0000313" key="2">
    <source>
        <dbReference type="Proteomes" id="UP001162480"/>
    </source>
</evidence>
<keyword evidence="2" id="KW-1185">Reference proteome</keyword>
<protein>
    <submittedName>
        <fullName evidence="1">Uncharacterized protein</fullName>
    </submittedName>
</protein>
<name>A0AA36BAR8_OCTVU</name>
<dbReference type="Proteomes" id="UP001162480">
    <property type="component" value="Chromosome 12"/>
</dbReference>
<dbReference type="EMBL" id="OX597825">
    <property type="protein sequence ID" value="CAI9730981.1"/>
    <property type="molecule type" value="Genomic_DNA"/>
</dbReference>
<accession>A0AA36BAR8</accession>
<sequence length="72" mass="8520">MDELQKDYKQYTSLLRSLLFIHSLTALFHATQQDIVQNTVKKCVIKDIAALKDQDVIFHQKTILKQFYSYQN</sequence>
<evidence type="ECO:0000313" key="1">
    <source>
        <dbReference type="EMBL" id="CAI9730981.1"/>
    </source>
</evidence>
<proteinExistence type="predicted"/>
<dbReference type="AlphaFoldDB" id="A0AA36BAR8"/>
<gene>
    <name evidence="1" type="ORF">OCTVUL_1B023708</name>
</gene>
<reference evidence="1" key="1">
    <citation type="submission" date="2023-08" db="EMBL/GenBank/DDBJ databases">
        <authorList>
            <person name="Alioto T."/>
            <person name="Alioto T."/>
            <person name="Gomez Garrido J."/>
        </authorList>
    </citation>
    <scope>NUCLEOTIDE SEQUENCE</scope>
</reference>
<organism evidence="1 2">
    <name type="scientific">Octopus vulgaris</name>
    <name type="common">Common octopus</name>
    <dbReference type="NCBI Taxonomy" id="6645"/>
    <lineage>
        <taxon>Eukaryota</taxon>
        <taxon>Metazoa</taxon>
        <taxon>Spiralia</taxon>
        <taxon>Lophotrochozoa</taxon>
        <taxon>Mollusca</taxon>
        <taxon>Cephalopoda</taxon>
        <taxon>Coleoidea</taxon>
        <taxon>Octopodiformes</taxon>
        <taxon>Octopoda</taxon>
        <taxon>Incirrata</taxon>
        <taxon>Octopodidae</taxon>
        <taxon>Octopus</taxon>
    </lineage>
</organism>